<reference evidence="1" key="1">
    <citation type="submission" date="2021-09" db="EMBL/GenBank/DDBJ databases">
        <title>A high-quality genome of the endoparasitic fungus Hirsutella rhossiliensis with a comparison of Hirsutella genomes reveals transposable elements contributing to genome size variation.</title>
        <authorList>
            <person name="Lin R."/>
            <person name="Jiao Y."/>
            <person name="Sun X."/>
            <person name="Ling J."/>
            <person name="Xie B."/>
            <person name="Cheng X."/>
        </authorList>
    </citation>
    <scope>NUCLEOTIDE SEQUENCE</scope>
    <source>
        <strain evidence="1">HR02</strain>
    </source>
</reference>
<dbReference type="EMBL" id="JAIZPD010000008">
    <property type="protein sequence ID" value="KAH0961491.1"/>
    <property type="molecule type" value="Genomic_DNA"/>
</dbReference>
<dbReference type="RefSeq" id="XP_044719004.1">
    <property type="nucleotide sequence ID" value="XM_044866040.1"/>
</dbReference>
<gene>
    <name evidence="1" type="ORF">HRG_07569</name>
</gene>
<dbReference type="GeneID" id="68356698"/>
<evidence type="ECO:0000313" key="2">
    <source>
        <dbReference type="Proteomes" id="UP000824596"/>
    </source>
</evidence>
<proteinExistence type="predicted"/>
<comment type="caution">
    <text evidence="1">The sequence shown here is derived from an EMBL/GenBank/DDBJ whole genome shotgun (WGS) entry which is preliminary data.</text>
</comment>
<dbReference type="Proteomes" id="UP000824596">
    <property type="component" value="Unassembled WGS sequence"/>
</dbReference>
<dbReference type="AlphaFoldDB" id="A0A9P8SHY6"/>
<name>A0A9P8SHY6_9HYPO</name>
<keyword evidence="2" id="KW-1185">Reference proteome</keyword>
<sequence length="159" mass="17403">MRENKADTFSLVTALARFGAGIDLTDEEEAAVAPFNVSERAKGTIKAKVVELDEQYHASKGMFFQQQAVDLSPSVVASFDILEAMAAGNLLWGMSSPRYDLSAKNPYAEYYRLRNDGGAHFFDDCTESDEIISNNTLTRAVDQACKGEKDVAVSHRAAL</sequence>
<organism evidence="1 2">
    <name type="scientific">Hirsutella rhossiliensis</name>
    <dbReference type="NCBI Taxonomy" id="111463"/>
    <lineage>
        <taxon>Eukaryota</taxon>
        <taxon>Fungi</taxon>
        <taxon>Dikarya</taxon>
        <taxon>Ascomycota</taxon>
        <taxon>Pezizomycotina</taxon>
        <taxon>Sordariomycetes</taxon>
        <taxon>Hypocreomycetidae</taxon>
        <taxon>Hypocreales</taxon>
        <taxon>Ophiocordycipitaceae</taxon>
        <taxon>Hirsutella</taxon>
    </lineage>
</organism>
<dbReference type="OrthoDB" id="6921389at2759"/>
<accession>A0A9P8SHY6</accession>
<evidence type="ECO:0000313" key="1">
    <source>
        <dbReference type="EMBL" id="KAH0961491.1"/>
    </source>
</evidence>
<protein>
    <submittedName>
        <fullName evidence="1">Uncharacterized protein</fullName>
    </submittedName>
</protein>